<keyword evidence="5 8" id="KW-1133">Transmembrane helix</keyword>
<dbReference type="GO" id="GO:0008654">
    <property type="term" value="P:phospholipid biosynthetic process"/>
    <property type="evidence" value="ECO:0007669"/>
    <property type="project" value="TreeGrafter"/>
</dbReference>
<dbReference type="PANTHER" id="PTHR23129">
    <property type="entry name" value="ACYL-COENZYME A DIPHOSPHATASE FITM2"/>
    <property type="match status" value="1"/>
</dbReference>
<feature type="chain" id="PRO_5020661068" evidence="9">
    <location>
        <begin position="24"/>
        <end position="273"/>
    </location>
</feature>
<evidence type="ECO:0000256" key="8">
    <source>
        <dbReference type="SAM" id="Phobius"/>
    </source>
</evidence>
<keyword evidence="2 8" id="KW-0812">Transmembrane</keyword>
<dbReference type="STRING" id="92696.A0A4R0RPJ6"/>
<comment type="caution">
    <text evidence="10">The sequence shown here is derived from an EMBL/GenBank/DDBJ whole genome shotgun (WGS) entry which is preliminary data.</text>
</comment>
<evidence type="ECO:0000256" key="2">
    <source>
        <dbReference type="ARBA" id="ARBA00022692"/>
    </source>
</evidence>
<protein>
    <submittedName>
        <fullName evidence="10">Uncharacterized protein</fullName>
    </submittedName>
</protein>
<name>A0A4R0RPJ6_9APHY</name>
<accession>A0A4R0RPJ6</accession>
<evidence type="ECO:0000256" key="7">
    <source>
        <dbReference type="ARBA" id="ARBA00023136"/>
    </source>
</evidence>
<dbReference type="GO" id="GO:0019915">
    <property type="term" value="P:lipid storage"/>
    <property type="evidence" value="ECO:0007669"/>
    <property type="project" value="InterPro"/>
</dbReference>
<feature type="transmembrane region" description="Helical" evidence="8">
    <location>
        <begin position="254"/>
        <end position="272"/>
    </location>
</feature>
<dbReference type="GO" id="GO:0010945">
    <property type="term" value="F:coenzyme A diphosphatase activity"/>
    <property type="evidence" value="ECO:0007669"/>
    <property type="project" value="InterPro"/>
</dbReference>
<comment type="subcellular location">
    <subcellularLocation>
        <location evidence="1">Endoplasmic reticulum membrane</location>
        <topology evidence="1">Multi-pass membrane protein</topology>
    </subcellularLocation>
</comment>
<evidence type="ECO:0000256" key="4">
    <source>
        <dbReference type="ARBA" id="ARBA00022824"/>
    </source>
</evidence>
<feature type="transmembrane region" description="Helical" evidence="8">
    <location>
        <begin position="179"/>
        <end position="197"/>
    </location>
</feature>
<dbReference type="GO" id="GO:0005789">
    <property type="term" value="C:endoplasmic reticulum membrane"/>
    <property type="evidence" value="ECO:0007669"/>
    <property type="project" value="UniProtKB-SubCell"/>
</dbReference>
<evidence type="ECO:0000256" key="1">
    <source>
        <dbReference type="ARBA" id="ARBA00004477"/>
    </source>
</evidence>
<keyword evidence="3" id="KW-0378">Hydrolase</keyword>
<dbReference type="GO" id="GO:0034389">
    <property type="term" value="P:lipid droplet organization"/>
    <property type="evidence" value="ECO:0007669"/>
    <property type="project" value="TreeGrafter"/>
</dbReference>
<feature type="transmembrane region" description="Helical" evidence="8">
    <location>
        <begin position="59"/>
        <end position="78"/>
    </location>
</feature>
<reference evidence="10 11" key="1">
    <citation type="submission" date="2018-11" db="EMBL/GenBank/DDBJ databases">
        <title>Genome assembly of Steccherinum ochraceum LE-BIN_3174, the white-rot fungus of the Steccherinaceae family (The Residual Polyporoid clade, Polyporales, Basidiomycota).</title>
        <authorList>
            <person name="Fedorova T.V."/>
            <person name="Glazunova O.A."/>
            <person name="Landesman E.O."/>
            <person name="Moiseenko K.V."/>
            <person name="Psurtseva N.V."/>
            <person name="Savinova O.S."/>
            <person name="Shakhova N.V."/>
            <person name="Tyazhelova T.V."/>
            <person name="Vasina D.V."/>
        </authorList>
    </citation>
    <scope>NUCLEOTIDE SEQUENCE [LARGE SCALE GENOMIC DNA]</scope>
    <source>
        <strain evidence="10 11">LE-BIN_3174</strain>
    </source>
</reference>
<organism evidence="10 11">
    <name type="scientific">Steccherinum ochraceum</name>
    <dbReference type="NCBI Taxonomy" id="92696"/>
    <lineage>
        <taxon>Eukaryota</taxon>
        <taxon>Fungi</taxon>
        <taxon>Dikarya</taxon>
        <taxon>Basidiomycota</taxon>
        <taxon>Agaricomycotina</taxon>
        <taxon>Agaricomycetes</taxon>
        <taxon>Polyporales</taxon>
        <taxon>Steccherinaceae</taxon>
        <taxon>Steccherinum</taxon>
    </lineage>
</organism>
<feature type="transmembrane region" description="Helical" evidence="8">
    <location>
        <begin position="223"/>
        <end position="248"/>
    </location>
</feature>
<sequence>MHPAVSTTLGLISLIVLYGTVSSVINETYLDTSNPLLTHLPHPLHHTHYFASKSNFLNVYFIKQTWGWVSLSFLFLYFTSPPVVQTWKRLLQFLAETAVWMVFTSWFFGAPVLERVIANTGGECVLNLPDGGILNVPYDLCYTRTTVSPLTHPSLFAASLSQPNSAWTAKPRLRRGHDVSGHIFLLTMATLFLADQLRHSFKRISTPSANGHSAEVAWSPLHFWAVLLNAALIGVSLFSIYTTCVYFHTPFEKFTGYVLGVASFGITQTPLFA</sequence>
<keyword evidence="4" id="KW-0256">Endoplasmic reticulum</keyword>
<dbReference type="InterPro" id="IPR019388">
    <property type="entry name" value="FIT"/>
</dbReference>
<keyword evidence="6" id="KW-0443">Lipid metabolism</keyword>
<gene>
    <name evidence="10" type="ORF">EIP91_011610</name>
</gene>
<dbReference type="OrthoDB" id="5579088at2759"/>
<dbReference type="AlphaFoldDB" id="A0A4R0RPJ6"/>
<dbReference type="Proteomes" id="UP000292702">
    <property type="component" value="Unassembled WGS sequence"/>
</dbReference>
<evidence type="ECO:0000256" key="9">
    <source>
        <dbReference type="SAM" id="SignalP"/>
    </source>
</evidence>
<keyword evidence="7 8" id="KW-0472">Membrane</keyword>
<evidence type="ECO:0000313" key="11">
    <source>
        <dbReference type="Proteomes" id="UP000292702"/>
    </source>
</evidence>
<feature type="signal peptide" evidence="9">
    <location>
        <begin position="1"/>
        <end position="23"/>
    </location>
</feature>
<evidence type="ECO:0000256" key="5">
    <source>
        <dbReference type="ARBA" id="ARBA00022989"/>
    </source>
</evidence>
<dbReference type="PANTHER" id="PTHR23129:SF0">
    <property type="entry name" value="ACYL-COENZYME A DIPHOSPHATASE FITM2"/>
    <property type="match status" value="1"/>
</dbReference>
<keyword evidence="9" id="KW-0732">Signal</keyword>
<evidence type="ECO:0000256" key="6">
    <source>
        <dbReference type="ARBA" id="ARBA00023098"/>
    </source>
</evidence>
<evidence type="ECO:0000313" key="10">
    <source>
        <dbReference type="EMBL" id="TCD68065.1"/>
    </source>
</evidence>
<keyword evidence="11" id="KW-1185">Reference proteome</keyword>
<dbReference type="EMBL" id="RWJN01000077">
    <property type="protein sequence ID" value="TCD68065.1"/>
    <property type="molecule type" value="Genomic_DNA"/>
</dbReference>
<proteinExistence type="predicted"/>
<dbReference type="Pfam" id="PF10261">
    <property type="entry name" value="FIT"/>
    <property type="match status" value="1"/>
</dbReference>
<feature type="transmembrane region" description="Helical" evidence="8">
    <location>
        <begin position="90"/>
        <end position="109"/>
    </location>
</feature>
<evidence type="ECO:0000256" key="3">
    <source>
        <dbReference type="ARBA" id="ARBA00022801"/>
    </source>
</evidence>